<name>A0ABW0EL23_9PSEU</name>
<organism evidence="2 3">
    <name type="scientific">Actinokineospora guangxiensis</name>
    <dbReference type="NCBI Taxonomy" id="1490288"/>
    <lineage>
        <taxon>Bacteria</taxon>
        <taxon>Bacillati</taxon>
        <taxon>Actinomycetota</taxon>
        <taxon>Actinomycetes</taxon>
        <taxon>Pseudonocardiales</taxon>
        <taxon>Pseudonocardiaceae</taxon>
        <taxon>Actinokineospora</taxon>
    </lineage>
</organism>
<feature type="domain" description="AB hydrolase-1" evidence="1">
    <location>
        <begin position="13"/>
        <end position="241"/>
    </location>
</feature>
<accession>A0ABW0EL23</accession>
<dbReference type="SUPFAM" id="SSF53474">
    <property type="entry name" value="alpha/beta-Hydrolases"/>
    <property type="match status" value="1"/>
</dbReference>
<dbReference type="InterPro" id="IPR000639">
    <property type="entry name" value="Epox_hydrolase-like"/>
</dbReference>
<sequence>MLTYDDIGTGPAVLLVHGHPFDRSMWAPQLMALPAAGYRAIAPDLRGYGESPVTPGTVPFSRHIDDLVELLDHLEVGAVVLCGLSMGGQLVMDFHLRHPDRVRGLALVDTTPHAETEESRRNRMAMADQLDREGMKGYADEVIWKMVSPKNPEVGAVVLQMMLDAPAAGAAAAQRGRADRPDYVESLAGATVPGLVVVGTEDEFTPVPVAREMAEAMPNTTLTIIEDTAHMPNLERPDTFNTALTEYLDSLPH</sequence>
<dbReference type="Pfam" id="PF12697">
    <property type="entry name" value="Abhydrolase_6"/>
    <property type="match status" value="1"/>
</dbReference>
<comment type="caution">
    <text evidence="2">The sequence shown here is derived from an EMBL/GenBank/DDBJ whole genome shotgun (WGS) entry which is preliminary data.</text>
</comment>
<proteinExistence type="predicted"/>
<dbReference type="RefSeq" id="WP_378245592.1">
    <property type="nucleotide sequence ID" value="NZ_JBHSKF010000003.1"/>
</dbReference>
<dbReference type="PANTHER" id="PTHR43798">
    <property type="entry name" value="MONOACYLGLYCEROL LIPASE"/>
    <property type="match status" value="1"/>
</dbReference>
<dbReference type="Gene3D" id="3.40.50.1820">
    <property type="entry name" value="alpha/beta hydrolase"/>
    <property type="match status" value="1"/>
</dbReference>
<evidence type="ECO:0000313" key="2">
    <source>
        <dbReference type="EMBL" id="MFC5287043.1"/>
    </source>
</evidence>
<dbReference type="EMBL" id="JBHSKF010000003">
    <property type="protein sequence ID" value="MFC5287043.1"/>
    <property type="molecule type" value="Genomic_DNA"/>
</dbReference>
<gene>
    <name evidence="2" type="ORF">ACFPM7_08265</name>
</gene>
<dbReference type="PRINTS" id="PR00111">
    <property type="entry name" value="ABHYDROLASE"/>
</dbReference>
<keyword evidence="3" id="KW-1185">Reference proteome</keyword>
<reference evidence="3" key="1">
    <citation type="journal article" date="2019" name="Int. J. Syst. Evol. Microbiol.">
        <title>The Global Catalogue of Microorganisms (GCM) 10K type strain sequencing project: providing services to taxonomists for standard genome sequencing and annotation.</title>
        <authorList>
            <consortium name="The Broad Institute Genomics Platform"/>
            <consortium name="The Broad Institute Genome Sequencing Center for Infectious Disease"/>
            <person name="Wu L."/>
            <person name="Ma J."/>
        </authorList>
    </citation>
    <scope>NUCLEOTIDE SEQUENCE [LARGE SCALE GENOMIC DNA]</scope>
    <source>
        <strain evidence="3">CCUG 59778</strain>
    </source>
</reference>
<dbReference type="Proteomes" id="UP001596157">
    <property type="component" value="Unassembled WGS sequence"/>
</dbReference>
<dbReference type="InterPro" id="IPR050266">
    <property type="entry name" value="AB_hydrolase_sf"/>
</dbReference>
<dbReference type="GO" id="GO:0016787">
    <property type="term" value="F:hydrolase activity"/>
    <property type="evidence" value="ECO:0007669"/>
    <property type="project" value="UniProtKB-KW"/>
</dbReference>
<protein>
    <submittedName>
        <fullName evidence="2">Alpha/beta fold hydrolase</fullName>
    </submittedName>
</protein>
<dbReference type="PRINTS" id="PR00412">
    <property type="entry name" value="EPOXHYDRLASE"/>
</dbReference>
<evidence type="ECO:0000313" key="3">
    <source>
        <dbReference type="Proteomes" id="UP001596157"/>
    </source>
</evidence>
<evidence type="ECO:0000259" key="1">
    <source>
        <dbReference type="Pfam" id="PF12697"/>
    </source>
</evidence>
<dbReference type="InterPro" id="IPR029058">
    <property type="entry name" value="AB_hydrolase_fold"/>
</dbReference>
<keyword evidence="2" id="KW-0378">Hydrolase</keyword>
<dbReference type="InterPro" id="IPR000073">
    <property type="entry name" value="AB_hydrolase_1"/>
</dbReference>